<dbReference type="SMART" id="SM00086">
    <property type="entry name" value="PAC"/>
    <property type="match status" value="1"/>
</dbReference>
<dbReference type="PROSITE" id="PS50887">
    <property type="entry name" value="GGDEF"/>
    <property type="match status" value="1"/>
</dbReference>
<sequence>MLEQTPPSTTTPRQRLSAQWEAALVQFVVLVVSVALWVGWVFWFAAAKAREEGEAYLLDELAQIVRLAETLWPGQHDLLRQELQRHLTHVGYRTAAILDGAGTILVAHDPRWAGHAFTRQTPQLAALWQRFRTQTAPFWIVRNGDHQLAAFARWALPPTSKPATGEGTVVLWYDLTPRTVAARNTALAEGMPLLFAFLLLFAATGVWAQRRILIPLKQLTHALAETDPSAPQAHERFAQIAALPQPREYSELAVHIARAYAQIAAQHSELRLLARALETSPAAIVITDAQANLLWCNPAFTHTTGYSLDEVRGKNVRFLKSGRTADGVFRSLWETLARGETWQGELINRRKNGETYIAAAVITPVRDDTGTTTHYIAIEFDATREKALAERIAFAESHDLLTELLNRSAFTESVAHQLKRCHQSPEREAGLLVAIDLKGFRRFNDRYGSAAGDALLKAAARALTRCTHQLFDQESVVARLGADEFALLIPLMRPRATAPTSDWAETAATARLAQLRACLPNELVLPEPRAPNWPNQTPVVWRLGAVCLTAAFTSASDAIAAASLALARAKRDDLPFAWYDAQDAQQFMRQMAILEALQRALTTPDAPGLALVWQPQLKNGVTLAGAEALVRFHHPELGPISPAEFIPLAEQSDLIVTLGNWVLREATRQAAAWQRERGFAGTISVNLSPRQLVSGDFPPQLAAALAESGWPGSRLTLEITENILISAPEQAIAQMRTLTREYAVQWAIDDFGTGYSSLAYLNDLPVHELKIDQRFIRRLGEHPEGLRLVRAIISIAETFELRVVAEGVEDDACAAALAPFPSLLHQGWRYGRPAPAAEFATTWLAGRDATKR</sequence>
<dbReference type="NCBIfam" id="TIGR00254">
    <property type="entry name" value="GGDEF"/>
    <property type="match status" value="1"/>
</dbReference>
<dbReference type="PROSITE" id="PS50112">
    <property type="entry name" value="PAS"/>
    <property type="match status" value="1"/>
</dbReference>
<keyword evidence="1" id="KW-0812">Transmembrane</keyword>
<feature type="domain" description="GGDEF" evidence="5">
    <location>
        <begin position="428"/>
        <end position="581"/>
    </location>
</feature>
<evidence type="ECO:0000259" key="3">
    <source>
        <dbReference type="PROSITE" id="PS50113"/>
    </source>
</evidence>
<dbReference type="InterPro" id="IPR035965">
    <property type="entry name" value="PAS-like_dom_sf"/>
</dbReference>
<dbReference type="InterPro" id="IPR000014">
    <property type="entry name" value="PAS"/>
</dbReference>
<dbReference type="KEGG" id="htl:HPTL_0153"/>
<feature type="domain" description="PAC" evidence="3">
    <location>
        <begin position="340"/>
        <end position="394"/>
    </location>
</feature>
<dbReference type="SUPFAM" id="SSF141868">
    <property type="entry name" value="EAL domain-like"/>
    <property type="match status" value="1"/>
</dbReference>
<dbReference type="InterPro" id="IPR029787">
    <property type="entry name" value="Nucleotide_cyclase"/>
</dbReference>
<feature type="domain" description="PAS" evidence="2">
    <location>
        <begin position="269"/>
        <end position="315"/>
    </location>
</feature>
<dbReference type="PANTHER" id="PTHR44757:SF2">
    <property type="entry name" value="BIOFILM ARCHITECTURE MAINTENANCE PROTEIN MBAA"/>
    <property type="match status" value="1"/>
</dbReference>
<proteinExistence type="predicted"/>
<dbReference type="InterPro" id="IPR035919">
    <property type="entry name" value="EAL_sf"/>
</dbReference>
<keyword evidence="1" id="KW-1133">Transmembrane helix</keyword>
<name>A0A2Z6DVI4_HYDTE</name>
<dbReference type="PANTHER" id="PTHR44757">
    <property type="entry name" value="DIGUANYLATE CYCLASE DGCP"/>
    <property type="match status" value="1"/>
</dbReference>
<protein>
    <submittedName>
        <fullName evidence="6">PAS/PAC and GAF sensor-containing diguanylate cyclase/phosphodiesterase</fullName>
    </submittedName>
</protein>
<dbReference type="SMART" id="SM00267">
    <property type="entry name" value="GGDEF"/>
    <property type="match status" value="1"/>
</dbReference>
<evidence type="ECO:0000256" key="1">
    <source>
        <dbReference type="SAM" id="Phobius"/>
    </source>
</evidence>
<dbReference type="Gene3D" id="3.20.20.450">
    <property type="entry name" value="EAL domain"/>
    <property type="match status" value="1"/>
</dbReference>
<dbReference type="CDD" id="cd01948">
    <property type="entry name" value="EAL"/>
    <property type="match status" value="1"/>
</dbReference>
<dbReference type="EMBL" id="AP018558">
    <property type="protein sequence ID" value="BBD76423.1"/>
    <property type="molecule type" value="Genomic_DNA"/>
</dbReference>
<keyword evidence="1" id="KW-0472">Membrane</keyword>
<gene>
    <name evidence="6" type="ORF">HPTL_0153</name>
</gene>
<evidence type="ECO:0000313" key="6">
    <source>
        <dbReference type="EMBL" id="BBD76423.1"/>
    </source>
</evidence>
<dbReference type="Pfam" id="PF00563">
    <property type="entry name" value="EAL"/>
    <property type="match status" value="1"/>
</dbReference>
<dbReference type="SMART" id="SM00091">
    <property type="entry name" value="PAS"/>
    <property type="match status" value="1"/>
</dbReference>
<dbReference type="Gene3D" id="3.30.70.270">
    <property type="match status" value="1"/>
</dbReference>
<evidence type="ECO:0000259" key="5">
    <source>
        <dbReference type="PROSITE" id="PS50887"/>
    </source>
</evidence>
<accession>A0A2Z6DVI4</accession>
<feature type="transmembrane region" description="Helical" evidence="1">
    <location>
        <begin position="23"/>
        <end position="46"/>
    </location>
</feature>
<dbReference type="Gene3D" id="3.30.450.20">
    <property type="entry name" value="PAS domain"/>
    <property type="match status" value="1"/>
</dbReference>
<feature type="transmembrane region" description="Helical" evidence="1">
    <location>
        <begin position="186"/>
        <end position="208"/>
    </location>
</feature>
<dbReference type="CDD" id="cd00130">
    <property type="entry name" value="PAS"/>
    <property type="match status" value="1"/>
</dbReference>
<organism evidence="6 7">
    <name type="scientific">Hydrogenophilus thermoluteolus</name>
    <name type="common">Pseudomonas hydrogenothermophila</name>
    <dbReference type="NCBI Taxonomy" id="297"/>
    <lineage>
        <taxon>Bacteria</taxon>
        <taxon>Pseudomonadati</taxon>
        <taxon>Pseudomonadota</taxon>
        <taxon>Hydrogenophilia</taxon>
        <taxon>Hydrogenophilales</taxon>
        <taxon>Hydrogenophilaceae</taxon>
        <taxon>Hydrogenophilus</taxon>
    </lineage>
</organism>
<dbReference type="Pfam" id="PF00990">
    <property type="entry name" value="GGDEF"/>
    <property type="match status" value="1"/>
</dbReference>
<evidence type="ECO:0000259" key="4">
    <source>
        <dbReference type="PROSITE" id="PS50883"/>
    </source>
</evidence>
<dbReference type="InterPro" id="IPR000160">
    <property type="entry name" value="GGDEF_dom"/>
</dbReference>
<evidence type="ECO:0000313" key="7">
    <source>
        <dbReference type="Proteomes" id="UP000262004"/>
    </source>
</evidence>
<dbReference type="InterPro" id="IPR043128">
    <property type="entry name" value="Rev_trsase/Diguanyl_cyclase"/>
</dbReference>
<evidence type="ECO:0000259" key="2">
    <source>
        <dbReference type="PROSITE" id="PS50112"/>
    </source>
</evidence>
<dbReference type="InterPro" id="IPR000700">
    <property type="entry name" value="PAS-assoc_C"/>
</dbReference>
<dbReference type="InterPro" id="IPR001633">
    <property type="entry name" value="EAL_dom"/>
</dbReference>
<dbReference type="InterPro" id="IPR052155">
    <property type="entry name" value="Biofilm_reg_signaling"/>
</dbReference>
<dbReference type="PROSITE" id="PS50113">
    <property type="entry name" value="PAC"/>
    <property type="match status" value="1"/>
</dbReference>
<dbReference type="SUPFAM" id="SSF55785">
    <property type="entry name" value="PYP-like sensor domain (PAS domain)"/>
    <property type="match status" value="1"/>
</dbReference>
<keyword evidence="7" id="KW-1185">Reference proteome</keyword>
<dbReference type="NCBIfam" id="TIGR00229">
    <property type="entry name" value="sensory_box"/>
    <property type="match status" value="1"/>
</dbReference>
<dbReference type="Pfam" id="PF13426">
    <property type="entry name" value="PAS_9"/>
    <property type="match status" value="1"/>
</dbReference>
<feature type="domain" description="EAL" evidence="4">
    <location>
        <begin position="590"/>
        <end position="847"/>
    </location>
</feature>
<dbReference type="SMART" id="SM00052">
    <property type="entry name" value="EAL"/>
    <property type="match status" value="1"/>
</dbReference>
<dbReference type="Proteomes" id="UP000262004">
    <property type="component" value="Chromosome"/>
</dbReference>
<reference evidence="6 7" key="1">
    <citation type="submission" date="2018-04" db="EMBL/GenBank/DDBJ databases">
        <title>Complete genome sequence of Hydrogenophilus thermoluteolus TH-1.</title>
        <authorList>
            <person name="Arai H."/>
        </authorList>
    </citation>
    <scope>NUCLEOTIDE SEQUENCE [LARGE SCALE GENOMIC DNA]</scope>
    <source>
        <strain evidence="6 7">TH-1</strain>
    </source>
</reference>
<dbReference type="InterPro" id="IPR001610">
    <property type="entry name" value="PAC"/>
</dbReference>
<dbReference type="PROSITE" id="PS50883">
    <property type="entry name" value="EAL"/>
    <property type="match status" value="1"/>
</dbReference>
<dbReference type="AlphaFoldDB" id="A0A2Z6DVI4"/>
<dbReference type="SUPFAM" id="SSF55073">
    <property type="entry name" value="Nucleotide cyclase"/>
    <property type="match status" value="1"/>
</dbReference>